<keyword evidence="2" id="KW-1185">Reference proteome</keyword>
<dbReference type="OrthoDB" id="9772295at2"/>
<proteinExistence type="predicted"/>
<evidence type="ECO:0000313" key="2">
    <source>
        <dbReference type="Proteomes" id="UP000248703"/>
    </source>
</evidence>
<reference evidence="1 2" key="1">
    <citation type="submission" date="2018-06" db="EMBL/GenBank/DDBJ databases">
        <title>Genomic Encyclopedia of Archaeal and Bacterial Type Strains, Phase II (KMG-II): from individual species to whole genera.</title>
        <authorList>
            <person name="Goeker M."/>
        </authorList>
    </citation>
    <scope>NUCLEOTIDE SEQUENCE [LARGE SCALE GENOMIC DNA]</scope>
    <source>
        <strain evidence="1 2">DSM 24464</strain>
    </source>
</reference>
<protein>
    <submittedName>
        <fullName evidence="1">Uncharacterized protein DUF1800</fullName>
    </submittedName>
</protein>
<name>A0A327RNM7_9FLAO</name>
<dbReference type="AlphaFoldDB" id="A0A327RNM7"/>
<dbReference type="RefSeq" id="WP_111658732.1">
    <property type="nucleotide sequence ID" value="NZ_QLLO01000001.1"/>
</dbReference>
<evidence type="ECO:0000313" key="1">
    <source>
        <dbReference type="EMBL" id="RAJ18101.1"/>
    </source>
</evidence>
<dbReference type="Proteomes" id="UP000248703">
    <property type="component" value="Unassembled WGS sequence"/>
</dbReference>
<gene>
    <name evidence="1" type="ORF">LY08_00374</name>
</gene>
<dbReference type="Pfam" id="PF08811">
    <property type="entry name" value="DUF1800"/>
    <property type="match status" value="1"/>
</dbReference>
<dbReference type="InterPro" id="IPR014917">
    <property type="entry name" value="DUF1800"/>
</dbReference>
<sequence>MDQITSCNTSSLSVYTPSTSNPWDAQKVSHVYRRLGYGATKTQIDAALTQTPSAFIDSLVDAAIATPPTPAPSWANMSYNDFSNAGLDPDEQIQNAHYEWRLNALNNLLDHGLKGRMTLFWSNHFVTELDAYYCSSYLYEYYNVLQTHALGNFEQFVRDIGLTNAMLVYLNGYQNQSYNNDENSINENYARELYELFTLGENNNYTQQDIVETSKALTGWNHATGFCENISFNSVSFYSGNKTIFNQTDNFDYQGVITNLFAQRSTEIATFICEKLYKYFVSPTVNNTVVSAMAATFVADFNIANVLRILFKSEHFFDDTVFGTQIKSPYDLSHNFIKTIGLTLTTEYKEGIFYLNGLAGQDIFQPIDVAGWQGDHDWINSSTLTGRWQTIEYLVWFMWNNDQELLRTFAIESSNNSNNPYEVAKSMIDRFVPKELHSLTDYDIATDVFKHDVPQNYYDNGYWDLTWGSVPYQVVLLLLHLIKMPEFQLK</sequence>
<accession>A0A327RNM7</accession>
<organism evidence="1 2">
    <name type="scientific">Olleya aquimaris</name>
    <dbReference type="NCBI Taxonomy" id="639310"/>
    <lineage>
        <taxon>Bacteria</taxon>
        <taxon>Pseudomonadati</taxon>
        <taxon>Bacteroidota</taxon>
        <taxon>Flavobacteriia</taxon>
        <taxon>Flavobacteriales</taxon>
        <taxon>Flavobacteriaceae</taxon>
    </lineage>
</organism>
<comment type="caution">
    <text evidence="1">The sequence shown here is derived from an EMBL/GenBank/DDBJ whole genome shotgun (WGS) entry which is preliminary data.</text>
</comment>
<dbReference type="EMBL" id="QLLO01000001">
    <property type="protein sequence ID" value="RAJ18101.1"/>
    <property type="molecule type" value="Genomic_DNA"/>
</dbReference>